<dbReference type="Pfam" id="PF16901">
    <property type="entry name" value="DAO_C"/>
    <property type="match status" value="1"/>
</dbReference>
<evidence type="ECO:0000259" key="12">
    <source>
        <dbReference type="Pfam" id="PF01266"/>
    </source>
</evidence>
<evidence type="ECO:0000256" key="5">
    <source>
        <dbReference type="ARBA" id="ARBA00013029"/>
    </source>
</evidence>
<protein>
    <recommendedName>
        <fullName evidence="5 11">Glycerol-3-phosphate dehydrogenase</fullName>
        <ecNumber evidence="5 11">1.1.5.3</ecNumber>
    </recommendedName>
</protein>
<comment type="similarity">
    <text evidence="4 11">Belongs to the FAD-dependent glycerol-3-phosphate dehydrogenase family.</text>
</comment>
<dbReference type="SUPFAM" id="SSF51905">
    <property type="entry name" value="FAD/NAD(P)-binding domain"/>
    <property type="match status" value="1"/>
</dbReference>
<dbReference type="Pfam" id="PF01266">
    <property type="entry name" value="DAO"/>
    <property type="match status" value="1"/>
</dbReference>
<sequence length="632" mass="68228">MKARAILVSSAAAMVVAKLALYEDNVLARDRISGVELVKERIVSSSGIVPGRDEQVSKICGSRNDGPFDVLVIGGGATGAGAALDAASRGLRVALVERDDFSSGTSSRSTKLLHGGVRYLEKAVFNLDYGQLKLVFHALDERNRIIQNAPHICRVLPTMTPCFSWFEVVYYWAGLKAYDLVAGSGILQLSKYYSVRKATDMFPTLAKECDGRKLRGVVVYCDGQMDDSRLNIGLACTAALAGAVVLNHAEVVSLRKDAESGGVVGARVRDNLTVTFVFTLNVNAIYICGRERIRCTRKVLVNAAGPFCDSVRKMADGSATNIICPSSGAHVVLPGYYTPENVGLIVPKTKDGRVVFVLPWRGKTLAGTTDSNTTITPLPQPHDDEIEFILSAISGYLNVEVRGSDILSSWSGIRPLAIDPSVKDTASISRDHIVHVDCPGLVTISGGKWTTYRSMAEDVIDAAVKHGKLSPSHASSTANLPITGAYGWEPSLFVKLAQSCARKKTTKDGRVETVAIDATMAKHLSTAYGSMAYKVASIAQEEKLGNRLVRGHPYLEAEVAYCARNEYCETAVDFIGRRTRLAFLDAKAAALALPRVIQILAAERGWGAERCEQENQNAKAYLSTFRTSIADN</sequence>
<keyword evidence="6 11" id="KW-0285">Flavoprotein</keyword>
<comment type="caution">
    <text evidence="14">The sequence shown here is derived from an EMBL/GenBank/DDBJ whole genome shotgun (WGS) entry which is preliminary data.</text>
</comment>
<dbReference type="GO" id="GO:0005739">
    <property type="term" value="C:mitochondrion"/>
    <property type="evidence" value="ECO:0007669"/>
    <property type="project" value="UniProtKB-SubCell"/>
</dbReference>
<dbReference type="PROSITE" id="PS00977">
    <property type="entry name" value="FAD_G3PDH_1"/>
    <property type="match status" value="1"/>
</dbReference>
<dbReference type="GO" id="GO:0006072">
    <property type="term" value="P:glycerol-3-phosphate metabolic process"/>
    <property type="evidence" value="ECO:0007669"/>
    <property type="project" value="UniProtKB-UniRule"/>
</dbReference>
<dbReference type="PROSITE" id="PS00978">
    <property type="entry name" value="FAD_G3PDH_2"/>
    <property type="match status" value="1"/>
</dbReference>
<feature type="domain" description="Alpha-glycerophosphate oxidase C-terminal" evidence="13">
    <location>
        <begin position="475"/>
        <end position="610"/>
    </location>
</feature>
<evidence type="ECO:0000256" key="1">
    <source>
        <dbReference type="ARBA" id="ARBA00001974"/>
    </source>
</evidence>
<dbReference type="EC" id="1.1.5.3" evidence="5 11"/>
<comment type="cofactor">
    <cofactor evidence="1 11">
        <name>FAD</name>
        <dbReference type="ChEBI" id="CHEBI:57692"/>
    </cofactor>
</comment>
<evidence type="ECO:0000256" key="3">
    <source>
        <dbReference type="ARBA" id="ARBA00005157"/>
    </source>
</evidence>
<gene>
    <name evidence="14" type="ORF">Syun_008396</name>
</gene>
<dbReference type="PRINTS" id="PR01001">
    <property type="entry name" value="FADG3PDH"/>
</dbReference>
<dbReference type="EMBL" id="JBBNAF010000004">
    <property type="protein sequence ID" value="KAK9150087.1"/>
    <property type="molecule type" value="Genomic_DNA"/>
</dbReference>
<evidence type="ECO:0000256" key="7">
    <source>
        <dbReference type="ARBA" id="ARBA00022827"/>
    </source>
</evidence>
<evidence type="ECO:0000256" key="2">
    <source>
        <dbReference type="ARBA" id="ARBA00004173"/>
    </source>
</evidence>
<name>A0AAP0KCQ6_9MAGN</name>
<evidence type="ECO:0000256" key="6">
    <source>
        <dbReference type="ARBA" id="ARBA00022630"/>
    </source>
</evidence>
<evidence type="ECO:0000259" key="13">
    <source>
        <dbReference type="Pfam" id="PF16901"/>
    </source>
</evidence>
<dbReference type="InterPro" id="IPR006076">
    <property type="entry name" value="FAD-dep_OxRdtase"/>
</dbReference>
<dbReference type="InterPro" id="IPR000447">
    <property type="entry name" value="G3P_DH_FAD-dep"/>
</dbReference>
<dbReference type="GO" id="GO:0004368">
    <property type="term" value="F:glycerol-3-phosphate dehydrogenase (quinone) activity"/>
    <property type="evidence" value="ECO:0007669"/>
    <property type="project" value="UniProtKB-EC"/>
</dbReference>
<evidence type="ECO:0000313" key="15">
    <source>
        <dbReference type="Proteomes" id="UP001420932"/>
    </source>
</evidence>
<organism evidence="14 15">
    <name type="scientific">Stephania yunnanensis</name>
    <dbReference type="NCBI Taxonomy" id="152371"/>
    <lineage>
        <taxon>Eukaryota</taxon>
        <taxon>Viridiplantae</taxon>
        <taxon>Streptophyta</taxon>
        <taxon>Embryophyta</taxon>
        <taxon>Tracheophyta</taxon>
        <taxon>Spermatophyta</taxon>
        <taxon>Magnoliopsida</taxon>
        <taxon>Ranunculales</taxon>
        <taxon>Menispermaceae</taxon>
        <taxon>Menispermoideae</taxon>
        <taxon>Cissampelideae</taxon>
        <taxon>Stephania</taxon>
    </lineage>
</organism>
<keyword evidence="7" id="KW-0274">FAD</keyword>
<dbReference type="PANTHER" id="PTHR11985:SF26">
    <property type="entry name" value="GLYCEROL-3-PHOSPHATE DEHYDROGENASE"/>
    <property type="match status" value="1"/>
</dbReference>
<dbReference type="SUPFAM" id="SSF54373">
    <property type="entry name" value="FAD-linked reductases, C-terminal domain"/>
    <property type="match status" value="1"/>
</dbReference>
<dbReference type="Gene3D" id="1.10.8.870">
    <property type="entry name" value="Alpha-glycerophosphate oxidase, cap domain"/>
    <property type="match status" value="1"/>
</dbReference>
<evidence type="ECO:0000256" key="10">
    <source>
        <dbReference type="ARBA" id="ARBA00023128"/>
    </source>
</evidence>
<proteinExistence type="inferred from homology"/>
<reference evidence="14 15" key="1">
    <citation type="submission" date="2024-01" db="EMBL/GenBank/DDBJ databases">
        <title>Genome assemblies of Stephania.</title>
        <authorList>
            <person name="Yang L."/>
        </authorList>
    </citation>
    <scope>NUCLEOTIDE SEQUENCE [LARGE SCALE GENOMIC DNA]</scope>
    <source>
        <strain evidence="14">YNDBR</strain>
        <tissue evidence="14">Leaf</tissue>
    </source>
</reference>
<keyword evidence="10" id="KW-0496">Mitochondrion</keyword>
<dbReference type="FunFam" id="1.10.8.870:FF:000004">
    <property type="entry name" value="Glycerol-3-phosphate dehydrogenase"/>
    <property type="match status" value="1"/>
</dbReference>
<keyword evidence="15" id="KW-1185">Reference proteome</keyword>
<keyword evidence="9 11" id="KW-0560">Oxidoreductase</keyword>
<comment type="catalytic activity">
    <reaction evidence="11">
        <text>a quinone + sn-glycerol 3-phosphate = dihydroxyacetone phosphate + a quinol</text>
        <dbReference type="Rhea" id="RHEA:18977"/>
        <dbReference type="ChEBI" id="CHEBI:24646"/>
        <dbReference type="ChEBI" id="CHEBI:57597"/>
        <dbReference type="ChEBI" id="CHEBI:57642"/>
        <dbReference type="ChEBI" id="CHEBI:132124"/>
        <dbReference type="EC" id="1.1.5.3"/>
    </reaction>
</comment>
<evidence type="ECO:0000313" key="14">
    <source>
        <dbReference type="EMBL" id="KAK9150087.1"/>
    </source>
</evidence>
<comment type="pathway">
    <text evidence="3">Polyol metabolism; glycerol degradation via glycerol kinase pathway; glycerone phosphate from sn-glycerol 3-phosphate (anaerobic route): step 1/1.</text>
</comment>
<dbReference type="InterPro" id="IPR038299">
    <property type="entry name" value="DAO_C_sf"/>
</dbReference>
<keyword evidence="8" id="KW-0809">Transit peptide</keyword>
<feature type="domain" description="FAD dependent oxidoreductase" evidence="12">
    <location>
        <begin position="69"/>
        <end position="453"/>
    </location>
</feature>
<dbReference type="PANTHER" id="PTHR11985">
    <property type="entry name" value="GLYCEROL-3-PHOSPHATE DEHYDROGENASE"/>
    <property type="match status" value="1"/>
</dbReference>
<dbReference type="AlphaFoldDB" id="A0AAP0KCQ6"/>
<evidence type="ECO:0000256" key="9">
    <source>
        <dbReference type="ARBA" id="ARBA00023002"/>
    </source>
</evidence>
<dbReference type="Gene3D" id="3.50.50.60">
    <property type="entry name" value="FAD/NAD(P)-binding domain"/>
    <property type="match status" value="1"/>
</dbReference>
<dbReference type="Proteomes" id="UP001420932">
    <property type="component" value="Unassembled WGS sequence"/>
</dbReference>
<evidence type="ECO:0000256" key="11">
    <source>
        <dbReference type="RuleBase" id="RU361217"/>
    </source>
</evidence>
<dbReference type="InterPro" id="IPR036188">
    <property type="entry name" value="FAD/NAD-bd_sf"/>
</dbReference>
<dbReference type="Gene3D" id="3.30.9.10">
    <property type="entry name" value="D-Amino Acid Oxidase, subunit A, domain 2"/>
    <property type="match status" value="1"/>
</dbReference>
<comment type="subcellular location">
    <subcellularLocation>
        <location evidence="2">Mitochondrion</location>
    </subcellularLocation>
</comment>
<accession>A0AAP0KCQ6</accession>
<evidence type="ECO:0000256" key="4">
    <source>
        <dbReference type="ARBA" id="ARBA00007330"/>
    </source>
</evidence>
<dbReference type="InterPro" id="IPR031656">
    <property type="entry name" value="DAO_C"/>
</dbReference>
<evidence type="ECO:0000256" key="8">
    <source>
        <dbReference type="ARBA" id="ARBA00022946"/>
    </source>
</evidence>